<protein>
    <submittedName>
        <fullName evidence="2">Uncharacterized protein</fullName>
    </submittedName>
</protein>
<dbReference type="VEuPathDB" id="PlasmoDB:PGSY75_0419400"/>
<organism evidence="2 3">
    <name type="scientific">Plasmodium gaboni</name>
    <dbReference type="NCBI Taxonomy" id="647221"/>
    <lineage>
        <taxon>Eukaryota</taxon>
        <taxon>Sar</taxon>
        <taxon>Alveolata</taxon>
        <taxon>Apicomplexa</taxon>
        <taxon>Aconoidasida</taxon>
        <taxon>Haemosporida</taxon>
        <taxon>Plasmodiidae</taxon>
        <taxon>Plasmodium</taxon>
        <taxon>Plasmodium (Laverania)</taxon>
    </lineage>
</organism>
<accession>A0A151LUP3</accession>
<dbReference type="AlphaFoldDB" id="A0A151LUP3"/>
<sequence length="367" mass="43414">PSYVKINFGYNFTLTSFEIKLLKNNMIIATSNKIQTNLNNNINIFENMSIYLEKGNYVVQIFSYDLIEKSSNLINKLSFPFYAEIEIVQFVNEKIDEPILLDVFPHNSVIVNRNYPFLVDLIFWGRAEENISVLDTKANNIKLNNNKLVKYGNVEIHKYVLSPDQMRSLGNNFALKLQSNVHMSAWMEKRMNFSFTNEGWNYDRQTEHEELIKNGIKTNNIVDEPSKMSNGEKEHETVLLEYDKREIKTESENKSEIKNEIKSDNDSEKRSFLQNGVIEKSNLFDLNEVIKNFRYNKKKKKEEDDFLLNGSYMNSNDKCFSLSIFSFEIYCFEKFYFFIFILILTVLWISCAFIFLIIKIYKNWKCR</sequence>
<keyword evidence="1" id="KW-0472">Membrane</keyword>
<dbReference type="RefSeq" id="XP_018643409.1">
    <property type="nucleotide sequence ID" value="XM_018784247.1"/>
</dbReference>
<name>A0A151LUP3_9APIC</name>
<evidence type="ECO:0000313" key="3">
    <source>
        <dbReference type="Proteomes" id="UP000076004"/>
    </source>
</evidence>
<dbReference type="GeneID" id="29774861"/>
<dbReference type="Proteomes" id="UP000076004">
    <property type="component" value="Unassembled WGS sequence"/>
</dbReference>
<gene>
    <name evidence="2" type="ORF">PGSY75_0419400</name>
</gene>
<evidence type="ECO:0000313" key="2">
    <source>
        <dbReference type="EMBL" id="KYO02889.1"/>
    </source>
</evidence>
<dbReference type="EMBL" id="LVLB01000005">
    <property type="protein sequence ID" value="KYO02889.1"/>
    <property type="molecule type" value="Genomic_DNA"/>
</dbReference>
<evidence type="ECO:0000256" key="1">
    <source>
        <dbReference type="SAM" id="Phobius"/>
    </source>
</evidence>
<comment type="caution">
    <text evidence="2">The sequence shown here is derived from an EMBL/GenBank/DDBJ whole genome shotgun (WGS) entry which is preliminary data.</text>
</comment>
<proteinExistence type="predicted"/>
<reference evidence="2 3" key="1">
    <citation type="journal article" date="2016" name="Nat. Commun.">
        <title>Genomes of cryptic chimpanzee Plasmodium species reveal key evolutionary events leading to human malaria.</title>
        <authorList>
            <person name="Sundararaman S.A."/>
            <person name="Plenderleith L.J."/>
            <person name="Liu W."/>
            <person name="Loy D.E."/>
            <person name="Learn G.H."/>
            <person name="Li Y."/>
            <person name="Shaw K.S."/>
            <person name="Ayouba A."/>
            <person name="Peeters M."/>
            <person name="Speede S."/>
            <person name="Shaw G.M."/>
            <person name="Bushman F.D."/>
            <person name="Brisson D."/>
            <person name="Rayner J.C."/>
            <person name="Sharp P.M."/>
            <person name="Hahn B.H."/>
        </authorList>
    </citation>
    <scope>NUCLEOTIDE SEQUENCE [LARGE SCALE GENOMIC DNA]</scope>
    <source>
        <strain evidence="2 3">SY75</strain>
    </source>
</reference>
<feature type="non-terminal residue" evidence="2">
    <location>
        <position position="1"/>
    </location>
</feature>
<feature type="transmembrane region" description="Helical" evidence="1">
    <location>
        <begin position="335"/>
        <end position="358"/>
    </location>
</feature>
<dbReference type="VEuPathDB" id="PlasmoDB:PGABG01_0417200"/>
<keyword evidence="1" id="KW-0812">Transmembrane</keyword>
<keyword evidence="1" id="KW-1133">Transmembrane helix</keyword>